<gene>
    <name evidence="1" type="ORF">GO986_08840</name>
</gene>
<organism evidence="1 2">
    <name type="scientific">Deinococcus arboris</name>
    <dbReference type="NCBI Taxonomy" id="2682977"/>
    <lineage>
        <taxon>Bacteria</taxon>
        <taxon>Thermotogati</taxon>
        <taxon>Deinococcota</taxon>
        <taxon>Deinococci</taxon>
        <taxon>Deinococcales</taxon>
        <taxon>Deinococcaceae</taxon>
        <taxon>Deinococcus</taxon>
    </lineage>
</organism>
<dbReference type="RefSeq" id="WP_157458920.1">
    <property type="nucleotide sequence ID" value="NZ_WQLB01000009.1"/>
</dbReference>
<keyword evidence="2" id="KW-1185">Reference proteome</keyword>
<dbReference type="AlphaFoldDB" id="A0A7C9HRD4"/>
<reference evidence="1 2" key="1">
    <citation type="submission" date="2019-12" db="EMBL/GenBank/DDBJ databases">
        <title>Deinococcus sp. HMF7620 Genome sequencing and assembly.</title>
        <authorList>
            <person name="Kang H."/>
            <person name="Kim H."/>
            <person name="Joh K."/>
        </authorList>
    </citation>
    <scope>NUCLEOTIDE SEQUENCE [LARGE SCALE GENOMIC DNA]</scope>
    <source>
        <strain evidence="1 2">HMF7620</strain>
    </source>
</reference>
<protein>
    <submittedName>
        <fullName evidence="1">Uncharacterized protein</fullName>
    </submittedName>
</protein>
<evidence type="ECO:0000313" key="1">
    <source>
        <dbReference type="EMBL" id="MVN86869.1"/>
    </source>
</evidence>
<dbReference type="Proteomes" id="UP000483286">
    <property type="component" value="Unassembled WGS sequence"/>
</dbReference>
<accession>A0A7C9HRD4</accession>
<comment type="caution">
    <text evidence="1">The sequence shown here is derived from an EMBL/GenBank/DDBJ whole genome shotgun (WGS) entry which is preliminary data.</text>
</comment>
<proteinExistence type="predicted"/>
<name>A0A7C9HRD4_9DEIO</name>
<evidence type="ECO:0000313" key="2">
    <source>
        <dbReference type="Proteomes" id="UP000483286"/>
    </source>
</evidence>
<sequence length="74" mass="7888">MSVITTPGPWLPSGTSADRKVEDLRDRGYEARWGGQGRDIHLTVTTPGGQTTIHIGATCAACARDAYESAQEAQ</sequence>
<dbReference type="EMBL" id="WQLB01000009">
    <property type="protein sequence ID" value="MVN86869.1"/>
    <property type="molecule type" value="Genomic_DNA"/>
</dbReference>